<organism evidence="1 2">
    <name type="scientific">endosymbiont of Galathealinum brachiosum</name>
    <dbReference type="NCBI Taxonomy" id="2200906"/>
    <lineage>
        <taxon>Bacteria</taxon>
        <taxon>Pseudomonadati</taxon>
        <taxon>Pseudomonadota</taxon>
        <taxon>Gammaproteobacteria</taxon>
        <taxon>sulfur-oxidizing symbionts</taxon>
    </lineage>
</organism>
<dbReference type="AlphaFoldDB" id="A0A370D8X5"/>
<proteinExistence type="predicted"/>
<dbReference type="Gene3D" id="3.40.50.10610">
    <property type="entry name" value="ABC-type transport auxiliary lipoprotein component"/>
    <property type="match status" value="1"/>
</dbReference>
<protein>
    <submittedName>
        <fullName evidence="1">Penicillin-binding protein activator LpoB</fullName>
    </submittedName>
</protein>
<dbReference type="Pfam" id="PF13036">
    <property type="entry name" value="LpoB"/>
    <property type="match status" value="1"/>
</dbReference>
<name>A0A370D8X5_9GAMM</name>
<dbReference type="PROSITE" id="PS51257">
    <property type="entry name" value="PROKAR_LIPOPROTEIN"/>
    <property type="match status" value="1"/>
</dbReference>
<reference evidence="1 2" key="1">
    <citation type="journal article" date="2018" name="ISME J.">
        <title>Endosymbiont genomes yield clues of tubeworm success.</title>
        <authorList>
            <person name="Li Y."/>
            <person name="Liles M.R."/>
            <person name="Halanych K.M."/>
        </authorList>
    </citation>
    <scope>NUCLEOTIDE SEQUENCE [LARGE SCALE GENOMIC DNA]</scope>
    <source>
        <strain evidence="1">A1464</strain>
    </source>
</reference>
<evidence type="ECO:0000313" key="1">
    <source>
        <dbReference type="EMBL" id="RDH80814.1"/>
    </source>
</evidence>
<dbReference type="InterPro" id="IPR014094">
    <property type="entry name" value="LpoB"/>
</dbReference>
<dbReference type="Proteomes" id="UP000254266">
    <property type="component" value="Unassembled WGS sequence"/>
</dbReference>
<accession>A0A370D8X5</accession>
<dbReference type="EMBL" id="QFXC01000014">
    <property type="protein sequence ID" value="RDH80814.1"/>
    <property type="molecule type" value="Genomic_DNA"/>
</dbReference>
<keyword evidence="2" id="KW-1185">Reference proteome</keyword>
<gene>
    <name evidence="1" type="ORF">DIZ80_16625</name>
</gene>
<evidence type="ECO:0000313" key="2">
    <source>
        <dbReference type="Proteomes" id="UP000254266"/>
    </source>
</evidence>
<sequence>MGRVISVVALSALLAFTAGCNKKVSRVDTNAVTDLSGKWNDTDSRLVSREMIDDVLTRRWLTKFNRAKGKPPTVIVGTVRNLSHEHINTRTFIRDLEKELINSGEVEFVASASERDEIRSERRDQDLNASESTRKAMGNEAGADFMLKGTINTIVDAASGSQARFYQVDLTLIDLESNRKVWVGQKKIKKTVEKSSFGF</sequence>
<comment type="caution">
    <text evidence="1">The sequence shown here is derived from an EMBL/GenBank/DDBJ whole genome shotgun (WGS) entry which is preliminary data.</text>
</comment>